<keyword evidence="5" id="KW-1185">Reference proteome</keyword>
<evidence type="ECO:0000313" key="4">
    <source>
        <dbReference type="EMBL" id="TDR82100.1"/>
    </source>
</evidence>
<accession>A0A4R7BAW5</accession>
<dbReference type="InterPro" id="IPR057840">
    <property type="entry name" value="FimV_N"/>
</dbReference>
<dbReference type="EMBL" id="SNZP01000002">
    <property type="protein sequence ID" value="TDR82100.1"/>
    <property type="molecule type" value="Genomic_DNA"/>
</dbReference>
<dbReference type="Pfam" id="PF25800">
    <property type="entry name" value="FimV_N"/>
    <property type="match status" value="2"/>
</dbReference>
<feature type="compositionally biased region" description="Basic and acidic residues" evidence="2">
    <location>
        <begin position="527"/>
        <end position="540"/>
    </location>
</feature>
<dbReference type="Proteomes" id="UP000295611">
    <property type="component" value="Unassembled WGS sequence"/>
</dbReference>
<evidence type="ECO:0000256" key="2">
    <source>
        <dbReference type="SAM" id="MobiDB-lite"/>
    </source>
</evidence>
<proteinExistence type="predicted"/>
<dbReference type="RefSeq" id="WP_133678533.1">
    <property type="nucleotide sequence ID" value="NZ_SNZP01000002.1"/>
</dbReference>
<sequence>MTCPLRRHLLAAAVSGLFVWPHCALAGLGRIEVLSAPGEAFSAIIPFVDDMPTGDTTVALADRHRYPMLSPFSASADRLHFTLQRAADGKPTGVLVAGPARLPENELDFAVAVQWDAGGAVREYQLDARRAAHKSPAPVRDDDKKPQISPAAHGGVDNIALGALKVHSAPGAPLVAEAAWLGRAPIDPARLRVRVSPAGAGTPSPEMLALLSSLKYALAPGPDGGRLLQLHSQLPLDLPQLDFRLDVSLGDARAARRYRLTLRGQTVHVAEFGAISPKAAFRVVRVLPGDTLSAVVRRLRHEGVSPGEAMRRLYRENPRAFIDGDMDLLLAGALLRYPAQWAPASAPLAPPVAATPASGDAEAVRLSALRGKLAQQERLLSSAHEVSQALEQKLADLKRHHTPVPAPVQPAPAAGEARLPPTLAMAGGGAALVAAAVTALALRRRRLRVPGASSDGAATGTPTVEGLRQWLRYDPTRDDLRYRLLLLLASQNDLAGFIDQAEAARERFEPDSEMWQGVLRMGRELAPEHDWEGRPAEPEPRNAPMPEAMPERPLLELGGLDDLAAEQVAFRDTQADPTEAAPELPEQIDQQALAQLFMEMGDRQSAQNLRHHPGA</sequence>
<feature type="coiled-coil region" evidence="1">
    <location>
        <begin position="373"/>
        <end position="400"/>
    </location>
</feature>
<keyword evidence="1" id="KW-0175">Coiled coil</keyword>
<reference evidence="4 5" key="1">
    <citation type="submission" date="2019-03" db="EMBL/GenBank/DDBJ databases">
        <title>Genomic Encyclopedia of Type Strains, Phase III (KMG-III): the genomes of soil and plant-associated and newly described type strains.</title>
        <authorList>
            <person name="Whitman W."/>
        </authorList>
    </citation>
    <scope>NUCLEOTIDE SEQUENCE [LARGE SCALE GENOMIC DNA]</scope>
    <source>
        <strain evidence="4 5">CECT 8976</strain>
    </source>
</reference>
<feature type="region of interest" description="Disordered" evidence="2">
    <location>
        <begin position="527"/>
        <end position="549"/>
    </location>
</feature>
<evidence type="ECO:0000256" key="1">
    <source>
        <dbReference type="SAM" id="Coils"/>
    </source>
</evidence>
<name>A0A4R7BAW5_9NEIS</name>
<feature type="domain" description="FimV N-terminal" evidence="3">
    <location>
        <begin position="160"/>
        <end position="262"/>
    </location>
</feature>
<gene>
    <name evidence="4" type="ORF">DFP86_102214</name>
</gene>
<dbReference type="AlphaFoldDB" id="A0A4R7BAW5"/>
<organism evidence="4 5">
    <name type="scientific">Paludibacterium purpuratum</name>
    <dbReference type="NCBI Taxonomy" id="1144873"/>
    <lineage>
        <taxon>Bacteria</taxon>
        <taxon>Pseudomonadati</taxon>
        <taxon>Pseudomonadota</taxon>
        <taxon>Betaproteobacteria</taxon>
        <taxon>Neisseriales</taxon>
        <taxon>Chromobacteriaceae</taxon>
        <taxon>Paludibacterium</taxon>
    </lineage>
</organism>
<dbReference type="OrthoDB" id="5298707at2"/>
<feature type="domain" description="FimV N-terminal" evidence="3">
    <location>
        <begin position="26"/>
        <end position="126"/>
    </location>
</feature>
<evidence type="ECO:0000259" key="3">
    <source>
        <dbReference type="Pfam" id="PF25800"/>
    </source>
</evidence>
<evidence type="ECO:0000313" key="5">
    <source>
        <dbReference type="Proteomes" id="UP000295611"/>
    </source>
</evidence>
<protein>
    <recommendedName>
        <fullName evidence="3">FimV N-terminal domain-containing protein</fullName>
    </recommendedName>
</protein>
<comment type="caution">
    <text evidence="4">The sequence shown here is derived from an EMBL/GenBank/DDBJ whole genome shotgun (WGS) entry which is preliminary data.</text>
</comment>